<reference evidence="2" key="1">
    <citation type="journal article" date="2014" name="Proc. Natl. Acad. Sci. U.S.A.">
        <title>Extensive sampling of basidiomycete genomes demonstrates inadequacy of the white-rot/brown-rot paradigm for wood decay fungi.</title>
        <authorList>
            <person name="Riley R."/>
            <person name="Salamov A.A."/>
            <person name="Brown D.W."/>
            <person name="Nagy L.G."/>
            <person name="Floudas D."/>
            <person name="Held B.W."/>
            <person name="Levasseur A."/>
            <person name="Lombard V."/>
            <person name="Morin E."/>
            <person name="Otillar R."/>
            <person name="Lindquist E.A."/>
            <person name="Sun H."/>
            <person name="LaButti K.M."/>
            <person name="Schmutz J."/>
            <person name="Jabbour D."/>
            <person name="Luo H."/>
            <person name="Baker S.E."/>
            <person name="Pisabarro A.G."/>
            <person name="Walton J.D."/>
            <person name="Blanchette R.A."/>
            <person name="Henrissat B."/>
            <person name="Martin F."/>
            <person name="Cullen D."/>
            <person name="Hibbett D.S."/>
            <person name="Grigoriev I.V."/>
        </authorList>
    </citation>
    <scope>NUCLEOTIDE SEQUENCE [LARGE SCALE GENOMIC DNA]</scope>
    <source>
        <strain evidence="2">CBS 339.88</strain>
    </source>
</reference>
<evidence type="ECO:0000313" key="2">
    <source>
        <dbReference type="Proteomes" id="UP000027222"/>
    </source>
</evidence>
<dbReference type="AlphaFoldDB" id="A0A067SEF5"/>
<organism evidence="1 2">
    <name type="scientific">Galerina marginata (strain CBS 339.88)</name>
    <dbReference type="NCBI Taxonomy" id="685588"/>
    <lineage>
        <taxon>Eukaryota</taxon>
        <taxon>Fungi</taxon>
        <taxon>Dikarya</taxon>
        <taxon>Basidiomycota</taxon>
        <taxon>Agaricomycotina</taxon>
        <taxon>Agaricomycetes</taxon>
        <taxon>Agaricomycetidae</taxon>
        <taxon>Agaricales</taxon>
        <taxon>Agaricineae</taxon>
        <taxon>Strophariaceae</taxon>
        <taxon>Galerina</taxon>
    </lineage>
</organism>
<dbReference type="STRING" id="685588.A0A067SEF5"/>
<protein>
    <submittedName>
        <fullName evidence="1">Uncharacterized protein</fullName>
    </submittedName>
</protein>
<dbReference type="EMBL" id="KL142498">
    <property type="protein sequence ID" value="KDR65148.1"/>
    <property type="molecule type" value="Genomic_DNA"/>
</dbReference>
<gene>
    <name evidence="1" type="ORF">GALMADRAFT_232988</name>
</gene>
<keyword evidence="2" id="KW-1185">Reference proteome</keyword>
<proteinExistence type="predicted"/>
<sequence>MDEHYDLEAAKVALAEILRERTNIHSSKGSNVQLAHANISEFQVSEFAKPRSWRLTEFSAESAAMEEVVVRIQGVICAKMLPPVSKPPNLGAMTRQRPYIRQAATITGLGSEAFNKLHENIELIFMAFANTFPADSLDGWQGSGFNGLKAVDFHARYFDRRGPATDESEDIPFSPLEDPEEVLAGMVGDGFFHGRDNAVNYVMRSITREGMVRYSPISPASIRIGDIVEVSASFVVFPCRDNRYKMVPLLRGILLLNQEARDVHRKADKTTYAQKAAILRMRSRFIPAPTPVLVSKRKPLYTDEEAVDETQRRMSRMNIGQ</sequence>
<dbReference type="OrthoDB" id="3269456at2759"/>
<accession>A0A067SEF5</accession>
<evidence type="ECO:0000313" key="1">
    <source>
        <dbReference type="EMBL" id="KDR65148.1"/>
    </source>
</evidence>
<dbReference type="HOGENOM" id="CLU_067622_1_2_1"/>
<name>A0A067SEF5_GALM3</name>
<dbReference type="Proteomes" id="UP000027222">
    <property type="component" value="Unassembled WGS sequence"/>
</dbReference>